<gene>
    <name evidence="7" type="ORF">CYL18_18625</name>
</gene>
<feature type="transmembrane region" description="Helical" evidence="6">
    <location>
        <begin position="80"/>
        <end position="101"/>
    </location>
</feature>
<accession>A0A2S7MV96</accession>
<comment type="caution">
    <text evidence="7">The sequence shown here is derived from an EMBL/GenBank/DDBJ whole genome shotgun (WGS) entry which is preliminary data.</text>
</comment>
<dbReference type="Pfam" id="PF02653">
    <property type="entry name" value="BPD_transp_2"/>
    <property type="match status" value="1"/>
</dbReference>
<dbReference type="PANTHER" id="PTHR47089">
    <property type="entry name" value="ABC TRANSPORTER, PERMEASE PROTEIN"/>
    <property type="match status" value="1"/>
</dbReference>
<dbReference type="OrthoDB" id="45037at2"/>
<keyword evidence="3 6" id="KW-0812">Transmembrane</keyword>
<evidence type="ECO:0000256" key="3">
    <source>
        <dbReference type="ARBA" id="ARBA00022692"/>
    </source>
</evidence>
<proteinExistence type="predicted"/>
<keyword evidence="4 6" id="KW-1133">Transmembrane helix</keyword>
<feature type="transmembrane region" description="Helical" evidence="6">
    <location>
        <begin position="267"/>
        <end position="288"/>
    </location>
</feature>
<name>A0A2S7MV96_9BACI</name>
<feature type="transmembrane region" description="Helical" evidence="6">
    <location>
        <begin position="26"/>
        <end position="48"/>
    </location>
</feature>
<dbReference type="AlphaFoldDB" id="A0A2S7MV96"/>
<dbReference type="EMBL" id="PKOZ01000028">
    <property type="protein sequence ID" value="PQD93678.1"/>
    <property type="molecule type" value="Genomic_DNA"/>
</dbReference>
<reference evidence="7 8" key="1">
    <citation type="submission" date="2017-12" db="EMBL/GenBank/DDBJ databases">
        <title>Taxonomic description and draft genome of Pradoshia cofamensis Gen. nov., sp. nov., a thermotolerant bacillale isolated from anterior gut of earthworm Eisenia fetida.</title>
        <authorList>
            <person name="Saha T."/>
            <person name="Chakraborty R."/>
        </authorList>
    </citation>
    <scope>NUCLEOTIDE SEQUENCE [LARGE SCALE GENOMIC DNA]</scope>
    <source>
        <strain evidence="7 8">EAG3</strain>
    </source>
</reference>
<evidence type="ECO:0000313" key="7">
    <source>
        <dbReference type="EMBL" id="PQD93678.1"/>
    </source>
</evidence>
<dbReference type="PANTHER" id="PTHR47089:SF1">
    <property type="entry name" value="GUANOSINE ABC TRANSPORTER PERMEASE PROTEIN NUPP"/>
    <property type="match status" value="1"/>
</dbReference>
<comment type="subcellular location">
    <subcellularLocation>
        <location evidence="1">Cell membrane</location>
        <topology evidence="1">Multi-pass membrane protein</topology>
    </subcellularLocation>
</comment>
<dbReference type="RefSeq" id="WP_104850966.1">
    <property type="nucleotide sequence ID" value="NZ_PKOZ01000028.1"/>
</dbReference>
<dbReference type="GO" id="GO:0022857">
    <property type="term" value="F:transmembrane transporter activity"/>
    <property type="evidence" value="ECO:0007669"/>
    <property type="project" value="InterPro"/>
</dbReference>
<dbReference type="InterPro" id="IPR001851">
    <property type="entry name" value="ABC_transp_permease"/>
</dbReference>
<evidence type="ECO:0000256" key="4">
    <source>
        <dbReference type="ARBA" id="ARBA00022989"/>
    </source>
</evidence>
<feature type="transmembrane region" description="Helical" evidence="6">
    <location>
        <begin position="133"/>
        <end position="157"/>
    </location>
</feature>
<feature type="transmembrane region" description="Helical" evidence="6">
    <location>
        <begin position="219"/>
        <end position="237"/>
    </location>
</feature>
<feature type="transmembrane region" description="Helical" evidence="6">
    <location>
        <begin position="346"/>
        <end position="364"/>
    </location>
</feature>
<sequence length="383" mass="41450">MSKDNKNINLRNRLIRLMRKEKWQSISIPLVAIIMSFIAAAIVILLIGKNPLQAFCNLFQGAGILPKPSYAGYKSMLTDFMSLLNAMTPLLFASLAVAVAFRAGLFNIGVAGQMLVSGFFATIIVGYSGLDAIIAKPLVLLIGIIAGGLMGGLVGWLKYKFNINEVVSTIMLNYIAQYIISFFIQMYYINPVSRQSQYISEAARLTLVNVEVGDLKMDIPLGFVLAIITAILIKYVMDKTVVGFDIKAVGSNRNAAKYSGINVGRNTVLAMVISGSLAGLAGVTYYLGYYASIQPKVLSDIGFDSIAVALLGNSHPIGVIFSSSLISIIDQGSTYMSSQAGIRQEISSVIVGLILLFSACGVYMKYKISCMSEKVEERKESKS</sequence>
<keyword evidence="5 6" id="KW-0472">Membrane</keyword>
<evidence type="ECO:0000256" key="1">
    <source>
        <dbReference type="ARBA" id="ARBA00004651"/>
    </source>
</evidence>
<organism evidence="7 8">
    <name type="scientific">Pradoshia eiseniae</name>
    <dbReference type="NCBI Taxonomy" id="2064768"/>
    <lineage>
        <taxon>Bacteria</taxon>
        <taxon>Bacillati</taxon>
        <taxon>Bacillota</taxon>
        <taxon>Bacilli</taxon>
        <taxon>Bacillales</taxon>
        <taxon>Bacillaceae</taxon>
        <taxon>Pradoshia</taxon>
    </lineage>
</organism>
<feature type="transmembrane region" description="Helical" evidence="6">
    <location>
        <begin position="169"/>
        <end position="189"/>
    </location>
</feature>
<keyword evidence="2" id="KW-1003">Cell membrane</keyword>
<evidence type="ECO:0000256" key="2">
    <source>
        <dbReference type="ARBA" id="ARBA00022475"/>
    </source>
</evidence>
<protein>
    <submittedName>
        <fullName evidence="7">ABC transporter permease</fullName>
    </submittedName>
</protein>
<evidence type="ECO:0000313" key="8">
    <source>
        <dbReference type="Proteomes" id="UP000239663"/>
    </source>
</evidence>
<evidence type="ECO:0000256" key="6">
    <source>
        <dbReference type="SAM" id="Phobius"/>
    </source>
</evidence>
<dbReference type="Proteomes" id="UP000239663">
    <property type="component" value="Unassembled WGS sequence"/>
</dbReference>
<dbReference type="GO" id="GO:0005886">
    <property type="term" value="C:plasma membrane"/>
    <property type="evidence" value="ECO:0007669"/>
    <property type="project" value="UniProtKB-SubCell"/>
</dbReference>
<dbReference type="CDD" id="cd06580">
    <property type="entry name" value="TM_PBP1_transp_TpRbsC_like"/>
    <property type="match status" value="1"/>
</dbReference>
<evidence type="ECO:0000256" key="5">
    <source>
        <dbReference type="ARBA" id="ARBA00023136"/>
    </source>
</evidence>
<feature type="transmembrane region" description="Helical" evidence="6">
    <location>
        <begin position="108"/>
        <end position="127"/>
    </location>
</feature>
<keyword evidence="8" id="KW-1185">Reference proteome</keyword>